<feature type="modified residue" description="4-aspartylphosphate" evidence="4">
    <location>
        <position position="55"/>
    </location>
</feature>
<dbReference type="Pfam" id="PF12833">
    <property type="entry name" value="HTH_18"/>
    <property type="match status" value="1"/>
</dbReference>
<dbReference type="PANTHER" id="PTHR43280">
    <property type="entry name" value="ARAC-FAMILY TRANSCRIPTIONAL REGULATOR"/>
    <property type="match status" value="1"/>
</dbReference>
<comment type="caution">
    <text evidence="7">The sequence shown here is derived from an EMBL/GenBank/DDBJ whole genome shotgun (WGS) entry which is preliminary data.</text>
</comment>
<accession>A0A090ZJK3</accession>
<dbReference type="PRINTS" id="PR00032">
    <property type="entry name" value="HTHARAC"/>
</dbReference>
<dbReference type="PATRIC" id="fig|44252.3.peg.538"/>
<evidence type="ECO:0000259" key="5">
    <source>
        <dbReference type="PROSITE" id="PS01124"/>
    </source>
</evidence>
<evidence type="ECO:0000256" key="4">
    <source>
        <dbReference type="PROSITE-ProRule" id="PRU00169"/>
    </source>
</evidence>
<keyword evidence="3" id="KW-0804">Transcription</keyword>
<dbReference type="Pfam" id="PF00072">
    <property type="entry name" value="Response_reg"/>
    <property type="match status" value="1"/>
</dbReference>
<dbReference type="InterPro" id="IPR009057">
    <property type="entry name" value="Homeodomain-like_sf"/>
</dbReference>
<dbReference type="InterPro" id="IPR001789">
    <property type="entry name" value="Sig_transdc_resp-reg_receiver"/>
</dbReference>
<evidence type="ECO:0000256" key="2">
    <source>
        <dbReference type="ARBA" id="ARBA00023125"/>
    </source>
</evidence>
<keyword evidence="4" id="KW-0597">Phosphoprotein</keyword>
<dbReference type="GO" id="GO:0000160">
    <property type="term" value="P:phosphorelay signal transduction system"/>
    <property type="evidence" value="ECO:0007669"/>
    <property type="project" value="InterPro"/>
</dbReference>
<dbReference type="GO" id="GO:0043565">
    <property type="term" value="F:sequence-specific DNA binding"/>
    <property type="evidence" value="ECO:0007669"/>
    <property type="project" value="InterPro"/>
</dbReference>
<keyword evidence="2" id="KW-0238">DNA-binding</keyword>
<dbReference type="RefSeq" id="WP_036626636.1">
    <property type="nucleotide sequence ID" value="NZ_BGML01000007.1"/>
</dbReference>
<dbReference type="SMART" id="SM00342">
    <property type="entry name" value="HTH_ARAC"/>
    <property type="match status" value="1"/>
</dbReference>
<dbReference type="Gene3D" id="1.10.10.60">
    <property type="entry name" value="Homeodomain-like"/>
    <property type="match status" value="2"/>
</dbReference>
<dbReference type="InterPro" id="IPR011006">
    <property type="entry name" value="CheY-like_superfamily"/>
</dbReference>
<evidence type="ECO:0000256" key="3">
    <source>
        <dbReference type="ARBA" id="ARBA00023163"/>
    </source>
</evidence>
<organism evidence="7 8">
    <name type="scientific">Paenibacillus macerans</name>
    <name type="common">Bacillus macerans</name>
    <dbReference type="NCBI Taxonomy" id="44252"/>
    <lineage>
        <taxon>Bacteria</taxon>
        <taxon>Bacillati</taxon>
        <taxon>Bacillota</taxon>
        <taxon>Bacilli</taxon>
        <taxon>Bacillales</taxon>
        <taxon>Paenibacillaceae</taxon>
        <taxon>Paenibacillus</taxon>
    </lineage>
</organism>
<dbReference type="PANTHER" id="PTHR43280:SF28">
    <property type="entry name" value="HTH-TYPE TRANSCRIPTIONAL ACTIVATOR RHAS"/>
    <property type="match status" value="1"/>
</dbReference>
<dbReference type="STRING" id="44252.DJ90_3730"/>
<dbReference type="Gene3D" id="3.40.50.2300">
    <property type="match status" value="1"/>
</dbReference>
<dbReference type="SUPFAM" id="SSF46689">
    <property type="entry name" value="Homeodomain-like"/>
    <property type="match status" value="2"/>
</dbReference>
<dbReference type="PROSITE" id="PS50110">
    <property type="entry name" value="RESPONSE_REGULATORY"/>
    <property type="match status" value="1"/>
</dbReference>
<evidence type="ECO:0000259" key="6">
    <source>
        <dbReference type="PROSITE" id="PS50110"/>
    </source>
</evidence>
<keyword evidence="8" id="KW-1185">Reference proteome</keyword>
<evidence type="ECO:0000313" key="7">
    <source>
        <dbReference type="EMBL" id="KFN11519.1"/>
    </source>
</evidence>
<reference evidence="7 8" key="1">
    <citation type="submission" date="2014-04" db="EMBL/GenBank/DDBJ databases">
        <authorList>
            <person name="Bishop-Lilly K.A."/>
            <person name="Broomall S.M."/>
            <person name="Chain P.S."/>
            <person name="Chertkov O."/>
            <person name="Coyne S.R."/>
            <person name="Daligault H.E."/>
            <person name="Davenport K.W."/>
            <person name="Erkkila T."/>
            <person name="Frey K.G."/>
            <person name="Gibbons H.S."/>
            <person name="Gu W."/>
            <person name="Jaissle J."/>
            <person name="Johnson S.L."/>
            <person name="Koroleva G.I."/>
            <person name="Ladner J.T."/>
            <person name="Lo C.-C."/>
            <person name="Minogue T.D."/>
            <person name="Munk C."/>
            <person name="Palacios G.F."/>
            <person name="Redden C.L."/>
            <person name="Rosenzweig C.N."/>
            <person name="Scholz M.B."/>
            <person name="Teshima H."/>
            <person name="Xu Y."/>
        </authorList>
    </citation>
    <scope>NUCLEOTIDE SEQUENCE [LARGE SCALE GENOMIC DNA]</scope>
    <source>
        <strain evidence="7 8">8244</strain>
    </source>
</reference>
<protein>
    <submittedName>
        <fullName evidence="7">Helix-turn-helix domain protein</fullName>
    </submittedName>
</protein>
<name>A0A090ZJK3_PAEMA</name>
<dbReference type="OrthoDB" id="342399at2"/>
<dbReference type="HOGENOM" id="CLU_000445_5_0_9"/>
<dbReference type="InterPro" id="IPR018060">
    <property type="entry name" value="HTH_AraC"/>
</dbReference>
<dbReference type="CDD" id="cd17536">
    <property type="entry name" value="REC_YesN-like"/>
    <property type="match status" value="1"/>
</dbReference>
<dbReference type="SMART" id="SM00448">
    <property type="entry name" value="REC"/>
    <property type="match status" value="1"/>
</dbReference>
<dbReference type="Proteomes" id="UP000029278">
    <property type="component" value="Unassembled WGS sequence"/>
</dbReference>
<keyword evidence="1" id="KW-0805">Transcription regulation</keyword>
<evidence type="ECO:0000256" key="1">
    <source>
        <dbReference type="ARBA" id="ARBA00023015"/>
    </source>
</evidence>
<dbReference type="PROSITE" id="PS00041">
    <property type="entry name" value="HTH_ARAC_FAMILY_1"/>
    <property type="match status" value="1"/>
</dbReference>
<feature type="domain" description="Response regulatory" evidence="6">
    <location>
        <begin position="3"/>
        <end position="120"/>
    </location>
</feature>
<dbReference type="SUPFAM" id="SSF52172">
    <property type="entry name" value="CheY-like"/>
    <property type="match status" value="1"/>
</dbReference>
<sequence length="506" mass="57012">MLRIAIVDDEASIREGLGKMIGKESGRFVVDGLFSNGQDVLDYLGEADLDVIVTDIRMPVVDGLELSKQVKAIKPEIRCIIMSGFKDFEYARQAIRCSAVDYLLKPIDKKQLFALLYALDEEKSAARGKERQIRSGLLLSHFKSFAGGAGLVGPGAKLPELSLPEPYFAVYAIKGWHPEALRARLEQTLRLPVRFWDLVDTGEPVLAWICYFYQQTDQEELRQLTAVLEAICKPRRTLAGSSFVYGDPAMLGRAYAEAKSACELGIYGNQTWNYRKAGGSAGPNNGSPDIGERFAACRDEWVEQLQILNVPRAAACLERMLEQVRKDRTPLESVILLCRLVLDTISAELHEWGKIWPRAKAKQLEAELLSCLSFDEIRQKFVDELTGALQQVRAGRLAQAGKSVETVKRWIAEHYNQPAELSQLARMVYLTPSYLSKLFKHETGMTITDYLIEVRIKKAKLLLRKSSKLKIHEIGCEVGYPDPAYFNKLFKRMVGVTPNEYKRISQ</sequence>
<feature type="domain" description="HTH araC/xylS-type" evidence="5">
    <location>
        <begin position="405"/>
        <end position="504"/>
    </location>
</feature>
<dbReference type="EMBL" id="JMQA01000008">
    <property type="protein sequence ID" value="KFN11519.1"/>
    <property type="molecule type" value="Genomic_DNA"/>
</dbReference>
<dbReference type="GeneID" id="77009918"/>
<gene>
    <name evidence="7" type="ORF">DJ90_3730</name>
</gene>
<dbReference type="InterPro" id="IPR018062">
    <property type="entry name" value="HTH_AraC-typ_CS"/>
</dbReference>
<dbReference type="GO" id="GO:0003700">
    <property type="term" value="F:DNA-binding transcription factor activity"/>
    <property type="evidence" value="ECO:0007669"/>
    <property type="project" value="InterPro"/>
</dbReference>
<proteinExistence type="predicted"/>
<evidence type="ECO:0000313" key="8">
    <source>
        <dbReference type="Proteomes" id="UP000029278"/>
    </source>
</evidence>
<dbReference type="AlphaFoldDB" id="A0A090ZJK3"/>
<dbReference type="InterPro" id="IPR020449">
    <property type="entry name" value="Tscrpt_reg_AraC-type_HTH"/>
</dbReference>
<dbReference type="PROSITE" id="PS01124">
    <property type="entry name" value="HTH_ARAC_FAMILY_2"/>
    <property type="match status" value="1"/>
</dbReference>